<accession>A0ABQ9YV02</accession>
<dbReference type="InterPro" id="IPR045133">
    <property type="entry name" value="IRE1/2-like"/>
</dbReference>
<proteinExistence type="predicted"/>
<evidence type="ECO:0000256" key="1">
    <source>
        <dbReference type="ARBA" id="ARBA00004419"/>
    </source>
</evidence>
<evidence type="ECO:0000313" key="7">
    <source>
        <dbReference type="EMBL" id="KAK4004456.1"/>
    </source>
</evidence>
<dbReference type="InterPro" id="IPR000719">
    <property type="entry name" value="Prot_kinase_dom"/>
</dbReference>
<dbReference type="InterPro" id="IPR001680">
    <property type="entry name" value="WD40_rpt"/>
</dbReference>
<protein>
    <recommendedName>
        <fullName evidence="6">Protein kinase domain-containing protein</fullName>
    </recommendedName>
</protein>
<dbReference type="InterPro" id="IPR008271">
    <property type="entry name" value="Ser/Thr_kinase_AS"/>
</dbReference>
<dbReference type="EMBL" id="JAOYFB010000001">
    <property type="protein sequence ID" value="KAK4004456.1"/>
    <property type="molecule type" value="Genomic_DNA"/>
</dbReference>
<evidence type="ECO:0000256" key="5">
    <source>
        <dbReference type="PROSITE-ProRule" id="PRU10141"/>
    </source>
</evidence>
<dbReference type="InterPro" id="IPR017441">
    <property type="entry name" value="Protein_kinase_ATP_BS"/>
</dbReference>
<dbReference type="PROSITE" id="PS50082">
    <property type="entry name" value="WD_REPEATS_2"/>
    <property type="match status" value="1"/>
</dbReference>
<gene>
    <name evidence="7" type="ORF">OUZ56_006192</name>
</gene>
<dbReference type="PROSITE" id="PS00107">
    <property type="entry name" value="PROTEIN_KINASE_ATP"/>
    <property type="match status" value="1"/>
</dbReference>
<dbReference type="Gene3D" id="2.130.10.10">
    <property type="entry name" value="YVTN repeat-like/Quinoprotein amine dehydrogenase"/>
    <property type="match status" value="1"/>
</dbReference>
<reference evidence="7 8" key="1">
    <citation type="journal article" date="2023" name="Nucleic Acids Res.">
        <title>The hologenome of Daphnia magna reveals possible DNA methylation and microbiome-mediated evolution of the host genome.</title>
        <authorList>
            <person name="Chaturvedi A."/>
            <person name="Li X."/>
            <person name="Dhandapani V."/>
            <person name="Marshall H."/>
            <person name="Kissane S."/>
            <person name="Cuenca-Cambronero M."/>
            <person name="Asole G."/>
            <person name="Calvet F."/>
            <person name="Ruiz-Romero M."/>
            <person name="Marangio P."/>
            <person name="Guigo R."/>
            <person name="Rago D."/>
            <person name="Mirbahai L."/>
            <person name="Eastwood N."/>
            <person name="Colbourne J.K."/>
            <person name="Zhou J."/>
            <person name="Mallon E."/>
            <person name="Orsini L."/>
        </authorList>
    </citation>
    <scope>NUCLEOTIDE SEQUENCE [LARGE SCALE GENOMIC DNA]</scope>
    <source>
        <strain evidence="7">LRV0_1</strain>
    </source>
</reference>
<dbReference type="PANTHER" id="PTHR13954">
    <property type="entry name" value="IRE1-RELATED"/>
    <property type="match status" value="1"/>
</dbReference>
<feature type="repeat" description="WD" evidence="4">
    <location>
        <begin position="684"/>
        <end position="709"/>
    </location>
</feature>
<keyword evidence="3 5" id="KW-0067">ATP-binding</keyword>
<evidence type="ECO:0000259" key="6">
    <source>
        <dbReference type="PROSITE" id="PS50011"/>
    </source>
</evidence>
<keyword evidence="8" id="KW-1185">Reference proteome</keyword>
<sequence>MAEAEQLKSEQDLLFNGKKLVCNNQRLNPYVDGMYDGYWRRMEYPRKPLDPGKKWEKIEVEQKEARIRRIKNEDCLDGWKDVADNLIIFDHNNILRVYSYEEDVANGWRYFALEPYSATLYEYCNGEYDGPMPNQSQVLYQITNGVNYLHGKGIVHGDLNPLNVVIAAQSLPVRMKISDFGLSKFSYSKQLLEKGENISSLVKLCQRLSKFSNSKQLSRKMKEREKPFEMELCMRKYWTLSEETDSLEGIKDATEDVIAAGCILFYYLKRGKHLFGNDSKSILKNLKKNNPVNLERLDENHFAYEPIKNMINPPRKGFNWLHIANEKFKEALSLQVNTSKLLGKGYFGQVFEGKFNGDPVAVKQMTTTTAQKEIIQREMSTHIELNHVNVVKLLDVSDSADNSFTHLVLELCGGTLTDYCEKKYSGPELPPDELVLYQIANGLNYIHSRNLVHRDIKPENILISMTTPVQMKVSDLSFVKKTREDIFSQSKIRGTLQWLAPERLVFLSDPDNMPAELPDGTIKSDTFSSGCVFFYFLTRGKHPFGKNQATVPANILKNKQEELVSYKQNLAADDVNGRIPAGLIKLIEDMIQFKEEERIGLTEVIKQLAAVLDGMDKSKCQLRLVKASLGGKYMIRSHPTEPILACANEEKLIFYTAENLAIPFSNWRKKKEEVTFQHLNVERVWSLEWNINGTQLAAGFRDGTVVVWSYPECKILFQKEFPILITEINWNPTRHNLFAVYDRERNQVFVCDSSIGDVITTIDSEAVITVKWISENRIAVSSSGGKIEIFEMEENNLTTTRLVKEFNHGIGCIYLEWNERTQYLASGGDNKIHIWSMHHDRPIYSLESPLKDLGLKFAWRLCTGNGEEKGGIEMARKSAKNFTFAYASRGKGVFIWNPLESEQQSRRLSEDIDIKTVAFSSDGRFLAAVGDKKLMIWSAEDWVQIYKVNVDIKKSEMNISFFTTKSTNLYENKFIVSFNDEGYSYLVSSLFEFAFEESNISDSASEISTESNEDVMDLIRDRRRGPFKRLKALIF</sequence>
<dbReference type="PROSITE" id="PS50011">
    <property type="entry name" value="PROTEIN_KINASE_DOM"/>
    <property type="match status" value="2"/>
</dbReference>
<evidence type="ECO:0000313" key="8">
    <source>
        <dbReference type="Proteomes" id="UP001234178"/>
    </source>
</evidence>
<dbReference type="SMART" id="SM00320">
    <property type="entry name" value="WD40"/>
    <property type="match status" value="4"/>
</dbReference>
<dbReference type="InterPro" id="IPR011009">
    <property type="entry name" value="Kinase-like_dom_sf"/>
</dbReference>
<feature type="domain" description="Protein kinase" evidence="6">
    <location>
        <begin position="336"/>
        <end position="612"/>
    </location>
</feature>
<name>A0ABQ9YV02_9CRUS</name>
<organism evidence="7 8">
    <name type="scientific">Daphnia magna</name>
    <dbReference type="NCBI Taxonomy" id="35525"/>
    <lineage>
        <taxon>Eukaryota</taxon>
        <taxon>Metazoa</taxon>
        <taxon>Ecdysozoa</taxon>
        <taxon>Arthropoda</taxon>
        <taxon>Crustacea</taxon>
        <taxon>Branchiopoda</taxon>
        <taxon>Diplostraca</taxon>
        <taxon>Cladocera</taxon>
        <taxon>Anomopoda</taxon>
        <taxon>Daphniidae</taxon>
        <taxon>Daphnia</taxon>
    </lineage>
</organism>
<feature type="domain" description="Protein kinase" evidence="6">
    <location>
        <begin position="1"/>
        <end position="321"/>
    </location>
</feature>
<dbReference type="Gene3D" id="1.10.510.10">
    <property type="entry name" value="Transferase(Phosphotransferase) domain 1"/>
    <property type="match status" value="2"/>
</dbReference>
<keyword evidence="2 5" id="KW-0547">Nucleotide-binding</keyword>
<dbReference type="PROSITE" id="PS00108">
    <property type="entry name" value="PROTEIN_KINASE_ST"/>
    <property type="match status" value="1"/>
</dbReference>
<feature type="binding site" evidence="5">
    <location>
        <position position="363"/>
    </location>
    <ligand>
        <name>ATP</name>
        <dbReference type="ChEBI" id="CHEBI:30616"/>
    </ligand>
</feature>
<comment type="subcellular location">
    <subcellularLocation>
        <location evidence="1">Cytoplasmic vesicle</location>
        <location evidence="1">Autophagosome</location>
    </subcellularLocation>
</comment>
<dbReference type="Pfam" id="PF00069">
    <property type="entry name" value="Pkinase"/>
    <property type="match status" value="2"/>
</dbReference>
<dbReference type="InterPro" id="IPR015943">
    <property type="entry name" value="WD40/YVTN_repeat-like_dom_sf"/>
</dbReference>
<evidence type="ECO:0000256" key="2">
    <source>
        <dbReference type="ARBA" id="ARBA00022741"/>
    </source>
</evidence>
<evidence type="ECO:0000256" key="3">
    <source>
        <dbReference type="ARBA" id="ARBA00022840"/>
    </source>
</evidence>
<dbReference type="InterPro" id="IPR036322">
    <property type="entry name" value="WD40_repeat_dom_sf"/>
</dbReference>
<dbReference type="Proteomes" id="UP001234178">
    <property type="component" value="Unassembled WGS sequence"/>
</dbReference>
<dbReference type="Gene3D" id="3.30.200.20">
    <property type="entry name" value="Phosphorylase Kinase, domain 1"/>
    <property type="match status" value="1"/>
</dbReference>
<dbReference type="SUPFAM" id="SSF56112">
    <property type="entry name" value="Protein kinase-like (PK-like)"/>
    <property type="match status" value="2"/>
</dbReference>
<comment type="caution">
    <text evidence="7">The sequence shown here is derived from an EMBL/GenBank/DDBJ whole genome shotgun (WGS) entry which is preliminary data.</text>
</comment>
<dbReference type="PANTHER" id="PTHR13954:SF6">
    <property type="entry name" value="NON-SPECIFIC SERINE_THREONINE PROTEIN KINASE"/>
    <property type="match status" value="1"/>
</dbReference>
<dbReference type="SMART" id="SM00220">
    <property type="entry name" value="S_TKc"/>
    <property type="match status" value="1"/>
</dbReference>
<evidence type="ECO:0000256" key="4">
    <source>
        <dbReference type="PROSITE-ProRule" id="PRU00221"/>
    </source>
</evidence>
<dbReference type="Pfam" id="PF00400">
    <property type="entry name" value="WD40"/>
    <property type="match status" value="3"/>
</dbReference>
<keyword evidence="4" id="KW-0853">WD repeat</keyword>
<dbReference type="SUPFAM" id="SSF50978">
    <property type="entry name" value="WD40 repeat-like"/>
    <property type="match status" value="1"/>
</dbReference>